<evidence type="ECO:0000313" key="2">
    <source>
        <dbReference type="Proteomes" id="UP000286415"/>
    </source>
</evidence>
<reference evidence="1 2" key="2">
    <citation type="journal article" date="2021" name="Genomics">
        <title>High-quality reference genome for Clonorchis sinensis.</title>
        <authorList>
            <person name="Young N.D."/>
            <person name="Stroehlein A.J."/>
            <person name="Kinkar L."/>
            <person name="Wang T."/>
            <person name="Sohn W.M."/>
            <person name="Chang B.C.H."/>
            <person name="Kaur P."/>
            <person name="Weisz D."/>
            <person name="Dudchenko O."/>
            <person name="Aiden E.L."/>
            <person name="Korhonen P.K."/>
            <person name="Gasser R.B."/>
        </authorList>
    </citation>
    <scope>NUCLEOTIDE SEQUENCE [LARGE SCALE GENOMIC DNA]</scope>
    <source>
        <strain evidence="1">Cs-k2</strain>
    </source>
</reference>
<keyword evidence="2" id="KW-1185">Reference proteome</keyword>
<protein>
    <submittedName>
        <fullName evidence="1">Uncharacterized protein</fullName>
    </submittedName>
</protein>
<name>A0A8T1MPK3_CLOSI</name>
<evidence type="ECO:0000313" key="1">
    <source>
        <dbReference type="EMBL" id="KAG5450765.1"/>
    </source>
</evidence>
<organism evidence="1 2">
    <name type="scientific">Clonorchis sinensis</name>
    <name type="common">Chinese liver fluke</name>
    <dbReference type="NCBI Taxonomy" id="79923"/>
    <lineage>
        <taxon>Eukaryota</taxon>
        <taxon>Metazoa</taxon>
        <taxon>Spiralia</taxon>
        <taxon>Lophotrochozoa</taxon>
        <taxon>Platyhelminthes</taxon>
        <taxon>Trematoda</taxon>
        <taxon>Digenea</taxon>
        <taxon>Opisthorchiida</taxon>
        <taxon>Opisthorchiata</taxon>
        <taxon>Opisthorchiidae</taxon>
        <taxon>Clonorchis</taxon>
    </lineage>
</organism>
<reference evidence="1 2" key="1">
    <citation type="journal article" date="2018" name="Biotechnol. Adv.">
        <title>Improved genomic resources and new bioinformatic workflow for the carcinogenic parasite Clonorchis sinensis: Biotechnological implications.</title>
        <authorList>
            <person name="Wang D."/>
            <person name="Korhonen P.K."/>
            <person name="Gasser R.B."/>
            <person name="Young N.D."/>
        </authorList>
    </citation>
    <scope>NUCLEOTIDE SEQUENCE [LARGE SCALE GENOMIC DNA]</scope>
    <source>
        <strain evidence="1">Cs-k2</strain>
    </source>
</reference>
<gene>
    <name evidence="1" type="ORF">CSKR_101372</name>
</gene>
<dbReference type="EMBL" id="NIRI02000042">
    <property type="protein sequence ID" value="KAG5450765.1"/>
    <property type="molecule type" value="Genomic_DNA"/>
</dbReference>
<sequence>MNQVLCDVAPKPNVFVPDPDLLLMVASSINQYENAKVDNSQGSMAVIIDDIVNNATEFTGKDFTIHRRFTNCPPMDNPRRLPARIVVLLELPERFYTKRQRLCSVN</sequence>
<proteinExistence type="predicted"/>
<dbReference type="Proteomes" id="UP000286415">
    <property type="component" value="Unassembled WGS sequence"/>
</dbReference>
<accession>A0A8T1MPK3</accession>
<comment type="caution">
    <text evidence="1">The sequence shown here is derived from an EMBL/GenBank/DDBJ whole genome shotgun (WGS) entry which is preliminary data.</text>
</comment>